<accession>A0A1Q9CY42</accession>
<reference evidence="2 3" key="1">
    <citation type="submission" date="2016-02" db="EMBL/GenBank/DDBJ databases">
        <title>Genome analysis of coral dinoflagellate symbionts highlights evolutionary adaptations to a symbiotic lifestyle.</title>
        <authorList>
            <person name="Aranda M."/>
            <person name="Li Y."/>
            <person name="Liew Y.J."/>
            <person name="Baumgarten S."/>
            <person name="Simakov O."/>
            <person name="Wilson M."/>
            <person name="Piel J."/>
            <person name="Ashoor H."/>
            <person name="Bougouffa S."/>
            <person name="Bajic V.B."/>
            <person name="Ryu T."/>
            <person name="Ravasi T."/>
            <person name="Bayer T."/>
            <person name="Micklem G."/>
            <person name="Kim H."/>
            <person name="Bhak J."/>
            <person name="Lajeunesse T.C."/>
            <person name="Voolstra C.R."/>
        </authorList>
    </citation>
    <scope>NUCLEOTIDE SEQUENCE [LARGE SCALE GENOMIC DNA]</scope>
    <source>
        <strain evidence="2 3">CCMP2467</strain>
    </source>
</reference>
<dbReference type="Proteomes" id="UP000186817">
    <property type="component" value="Unassembled WGS sequence"/>
</dbReference>
<sequence length="213" mass="23673">MFFLSGPLRVRSHVFLHKFCSAGPPLAAYVNVADVSGEAPESLKHCQRCPGTQRPGQMSSSETRMPRDPDAGTGEAPDPETCPATSSSGCSSSVEEKETSEISECKRQFNCESLEEALEIARQCAALKKEGWNEWNDNTWEQTLKLRYLLTLAAKPDFVPPARFQQAMETCMKCLLHAPQGQLMQPARLLQLLDSPEAGPLLRYLTWLEESLK</sequence>
<name>A0A1Q9CY42_SYMMI</name>
<organism evidence="2 3">
    <name type="scientific">Symbiodinium microadriaticum</name>
    <name type="common">Dinoflagellate</name>
    <name type="synonym">Zooxanthella microadriatica</name>
    <dbReference type="NCBI Taxonomy" id="2951"/>
    <lineage>
        <taxon>Eukaryota</taxon>
        <taxon>Sar</taxon>
        <taxon>Alveolata</taxon>
        <taxon>Dinophyceae</taxon>
        <taxon>Suessiales</taxon>
        <taxon>Symbiodiniaceae</taxon>
        <taxon>Symbiodinium</taxon>
    </lineage>
</organism>
<feature type="compositionally biased region" description="Polar residues" evidence="1">
    <location>
        <begin position="54"/>
        <end position="63"/>
    </location>
</feature>
<protein>
    <submittedName>
        <fullName evidence="2">Uncharacterized protein</fullName>
    </submittedName>
</protein>
<feature type="region of interest" description="Disordered" evidence="1">
    <location>
        <begin position="43"/>
        <end position="95"/>
    </location>
</feature>
<evidence type="ECO:0000313" key="3">
    <source>
        <dbReference type="Proteomes" id="UP000186817"/>
    </source>
</evidence>
<comment type="caution">
    <text evidence="2">The sequence shown here is derived from an EMBL/GenBank/DDBJ whole genome shotgun (WGS) entry which is preliminary data.</text>
</comment>
<feature type="non-terminal residue" evidence="2">
    <location>
        <position position="213"/>
    </location>
</feature>
<evidence type="ECO:0000313" key="2">
    <source>
        <dbReference type="EMBL" id="OLP87827.1"/>
    </source>
</evidence>
<keyword evidence="3" id="KW-1185">Reference proteome</keyword>
<dbReference type="OrthoDB" id="10390778at2759"/>
<gene>
    <name evidence="2" type="ORF">AK812_SmicGene30907</name>
</gene>
<evidence type="ECO:0000256" key="1">
    <source>
        <dbReference type="SAM" id="MobiDB-lite"/>
    </source>
</evidence>
<proteinExistence type="predicted"/>
<dbReference type="AlphaFoldDB" id="A0A1Q9CY42"/>
<dbReference type="EMBL" id="LSRX01000841">
    <property type="protein sequence ID" value="OLP87827.1"/>
    <property type="molecule type" value="Genomic_DNA"/>
</dbReference>